<sequence>TKKKIGTESVSASPPFSGRHAADVLIVALTWCSETCVELFFANTYTCNFMYITNKSRTQRICIPQRPQQTPLRSLAINVRHSAGSRPMRSRVRARLVLGVLVLPVGLLVILATAQGSQHGSVFAFSSLAMTLRVMVVLMEIGMMVVVLLLLLSRTMLHVRTMSEIVVLRGVRPASAGAIARRPMIVRHHHAGMVRFQLVGVYVDLLLYLVPILDAPVFLQIFLVGPYHEGTVRSPAQMMVSIDPLPDHMLTMLLLVVVMMMMMMMVVTARCLPGVATHRTVLMLHQSPVIATRCWAGVFLC</sequence>
<accession>T1DQ57</accession>
<feature type="transmembrane region" description="Helical" evidence="1">
    <location>
        <begin position="96"/>
        <end position="114"/>
    </location>
</feature>
<feature type="transmembrane region" description="Helical" evidence="1">
    <location>
        <begin position="134"/>
        <end position="152"/>
    </location>
</feature>
<evidence type="ECO:0000313" key="2">
    <source>
        <dbReference type="EMBL" id="JAB00221.1"/>
    </source>
</evidence>
<organism evidence="2">
    <name type="scientific">Anopheles aquasalis</name>
    <name type="common">Malaria mosquito</name>
    <dbReference type="NCBI Taxonomy" id="42839"/>
    <lineage>
        <taxon>Eukaryota</taxon>
        <taxon>Metazoa</taxon>
        <taxon>Ecdysozoa</taxon>
        <taxon>Arthropoda</taxon>
        <taxon>Hexapoda</taxon>
        <taxon>Insecta</taxon>
        <taxon>Pterygota</taxon>
        <taxon>Neoptera</taxon>
        <taxon>Endopterygota</taxon>
        <taxon>Diptera</taxon>
        <taxon>Nematocera</taxon>
        <taxon>Culicoidea</taxon>
        <taxon>Culicidae</taxon>
        <taxon>Anophelinae</taxon>
        <taxon>Anopheles</taxon>
    </lineage>
</organism>
<keyword evidence="1" id="KW-0472">Membrane</keyword>
<dbReference type="EMBL" id="GAMD01001370">
    <property type="protein sequence ID" value="JAB00221.1"/>
    <property type="molecule type" value="mRNA"/>
</dbReference>
<name>T1DQ57_ANOAQ</name>
<keyword evidence="1" id="KW-0812">Transmembrane</keyword>
<reference evidence="2" key="1">
    <citation type="submission" date="2013-07" db="EMBL/GenBank/DDBJ databases">
        <title>Transcriptome sequencing and developmental regulation of gene expression in Anopheles aquasalis.</title>
        <authorList>
            <consortium name="Brazilian Malaria Network (MCT/CNPq/MS/SCTIE/DECIT/PRONEX 555648/2009-5) and Research Network on Bioactive Molecules from Arthropod Vectors (NAP-MOBIARVE"/>
            <consortium name="University of Sao Paulo)"/>
            <person name="Marinotti O."/>
            <person name="Ribeiro J.M.C."/>
            <person name="Costa-da-Silva A.L."/>
            <person name="Silva M.C.P."/>
            <person name="Lopes A.R."/>
            <person name="Barros M.S."/>
            <person name="Sa-Nunes A."/>
            <person name="Konjin B.B."/>
            <person name="Carvalho E."/>
            <person name="Suesdek L."/>
            <person name="Silva-Neto M.A.C."/>
            <person name="Capurro M.L."/>
        </authorList>
    </citation>
    <scope>NUCLEOTIDE SEQUENCE</scope>
    <source>
        <tissue evidence="2">Whole body</tissue>
    </source>
</reference>
<proteinExistence type="evidence at transcript level"/>
<feature type="transmembrane region" description="Helical" evidence="1">
    <location>
        <begin position="248"/>
        <end position="269"/>
    </location>
</feature>
<keyword evidence="1" id="KW-1133">Transmembrane helix</keyword>
<feature type="non-terminal residue" evidence="2">
    <location>
        <position position="1"/>
    </location>
</feature>
<protein>
    <submittedName>
        <fullName evidence="2">Uncharacterized protein</fullName>
    </submittedName>
</protein>
<dbReference type="AlphaFoldDB" id="T1DQ57"/>
<evidence type="ECO:0000256" key="1">
    <source>
        <dbReference type="SAM" id="Phobius"/>
    </source>
</evidence>